<reference evidence="1 2" key="1">
    <citation type="journal article" name="Sci. Rep.">
        <title>Telomere-to-telomere assembled and centromere annotated genomes of the two main subspecies of the button mushroom Agaricus bisporus reveal especially polymorphic chromosome ends.</title>
        <authorList>
            <person name="Sonnenberg A.S.M."/>
            <person name="Sedaghat-Telgerd N."/>
            <person name="Lavrijssen B."/>
            <person name="Ohm R.A."/>
            <person name="Hendrickx P.M."/>
            <person name="Scholtmeijer K."/>
            <person name="Baars J.J.P."/>
            <person name="van Peer A."/>
        </authorList>
    </citation>
    <scope>NUCLEOTIDE SEQUENCE [LARGE SCALE GENOMIC DNA]</scope>
    <source>
        <strain evidence="1 2">H119_p4</strain>
    </source>
</reference>
<evidence type="ECO:0000313" key="2">
    <source>
        <dbReference type="Proteomes" id="UP000629468"/>
    </source>
</evidence>
<comment type="caution">
    <text evidence="1">The sequence shown here is derived from an EMBL/GenBank/DDBJ whole genome shotgun (WGS) entry which is preliminary data.</text>
</comment>
<name>A0A8H7EX28_AGABI</name>
<proteinExistence type="predicted"/>
<dbReference type="Proteomes" id="UP000629468">
    <property type="component" value="Unassembled WGS sequence"/>
</dbReference>
<gene>
    <name evidence="1" type="ORF">Agabi119p4_9703</name>
</gene>
<protein>
    <submittedName>
        <fullName evidence="1">Uncharacterized protein</fullName>
    </submittedName>
</protein>
<dbReference type="AlphaFoldDB" id="A0A8H7EX28"/>
<organism evidence="1 2">
    <name type="scientific">Agaricus bisporus var. burnettii</name>
    <dbReference type="NCBI Taxonomy" id="192524"/>
    <lineage>
        <taxon>Eukaryota</taxon>
        <taxon>Fungi</taxon>
        <taxon>Dikarya</taxon>
        <taxon>Basidiomycota</taxon>
        <taxon>Agaricomycotina</taxon>
        <taxon>Agaricomycetes</taxon>
        <taxon>Agaricomycetidae</taxon>
        <taxon>Agaricales</taxon>
        <taxon>Agaricineae</taxon>
        <taxon>Agaricaceae</taxon>
        <taxon>Agaricus</taxon>
    </lineage>
</organism>
<accession>A0A8H7EX28</accession>
<evidence type="ECO:0000313" key="1">
    <source>
        <dbReference type="EMBL" id="KAF7761711.1"/>
    </source>
</evidence>
<sequence>MFNASNPHGDYKFHCIGGIVDKSVLSPLLVFFFGHLHQIQTLATNKATCFNFFAKGLTRCIIGRFI</sequence>
<dbReference type="EMBL" id="JABXXO010000013">
    <property type="protein sequence ID" value="KAF7761711.1"/>
    <property type="molecule type" value="Genomic_DNA"/>
</dbReference>